<dbReference type="Pfam" id="PF13534">
    <property type="entry name" value="Fer4_17"/>
    <property type="match status" value="1"/>
</dbReference>
<reference evidence="5" key="1">
    <citation type="journal article" date="2020" name="mSystems">
        <title>Genome- and Community-Level Interaction Insights into Carbon Utilization and Element Cycling Functions of Hydrothermarchaeota in Hydrothermal Sediment.</title>
        <authorList>
            <person name="Zhou Z."/>
            <person name="Liu Y."/>
            <person name="Xu W."/>
            <person name="Pan J."/>
            <person name="Luo Z.H."/>
            <person name="Li M."/>
        </authorList>
    </citation>
    <scope>NUCLEOTIDE SEQUENCE [LARGE SCALE GENOMIC DNA]</scope>
    <source>
        <strain evidence="5">SpSt-81</strain>
    </source>
</reference>
<dbReference type="PANTHER" id="PTHR43312">
    <property type="entry name" value="D-THREO-ALDOSE 1-DEHYDROGENASE"/>
    <property type="match status" value="1"/>
</dbReference>
<sequence length="340" mass="38555">MKLRRLGRTNIEVFPIAFGGIPIQRVNEETAVKIVKRAIELGINLIDTARGYTDSEIKIGKALKGIDKKVYLSSKSANRTKDGIYEDVKISLKNLGINKIDIYHIHGVNDWETFKKIFEPDGAYFGLLKAKEEGLIDFIAVSSHSNDILAELIKTDKFDVIQVSYNFIEIEPEEKIFPLALEKDIGIIAMKPMAGGVLPNPRLSLKFVLQKEFILPDPGIESIEELEEDVEVALNLTPLTHEEWEEIERTRKEIGTTFCRKCDYCQPCPQGIPISTIIRSESFLKRLPESTIRQGWFYDAYLKAQNCTKCGICTTRCPYNLPIPDLIEKNVALVKEYLGE</sequence>
<evidence type="ECO:0000256" key="2">
    <source>
        <dbReference type="ARBA" id="ARBA00023004"/>
    </source>
</evidence>
<keyword evidence="3" id="KW-0411">Iron-sulfur</keyword>
<evidence type="ECO:0000313" key="5">
    <source>
        <dbReference type="EMBL" id="HFX12717.1"/>
    </source>
</evidence>
<dbReference type="PANTHER" id="PTHR43312:SF1">
    <property type="entry name" value="NADP-DEPENDENT OXIDOREDUCTASE DOMAIN-CONTAINING PROTEIN"/>
    <property type="match status" value="1"/>
</dbReference>
<gene>
    <name evidence="5" type="ORF">ENW00_00925</name>
</gene>
<dbReference type="InterPro" id="IPR017900">
    <property type="entry name" value="4Fe4S_Fe_S_CS"/>
</dbReference>
<name>A0A7C3RL73_DICTH</name>
<accession>A0A7C3RL73</accession>
<dbReference type="CDD" id="cd19100">
    <property type="entry name" value="AKR_unchar"/>
    <property type="match status" value="1"/>
</dbReference>
<dbReference type="GO" id="GO:0051536">
    <property type="term" value="F:iron-sulfur cluster binding"/>
    <property type="evidence" value="ECO:0007669"/>
    <property type="project" value="UniProtKB-KW"/>
</dbReference>
<dbReference type="SUPFAM" id="SSF46548">
    <property type="entry name" value="alpha-helical ferredoxin"/>
    <property type="match status" value="1"/>
</dbReference>
<feature type="domain" description="4Fe-4S ferredoxin-type" evidence="4">
    <location>
        <begin position="298"/>
        <end position="327"/>
    </location>
</feature>
<organism evidence="5">
    <name type="scientific">Dictyoglomus thermophilum</name>
    <dbReference type="NCBI Taxonomy" id="14"/>
    <lineage>
        <taxon>Bacteria</taxon>
        <taxon>Pseudomonadati</taxon>
        <taxon>Dictyoglomota</taxon>
        <taxon>Dictyoglomia</taxon>
        <taxon>Dictyoglomales</taxon>
        <taxon>Dictyoglomaceae</taxon>
        <taxon>Dictyoglomus</taxon>
    </lineage>
</organism>
<dbReference type="Pfam" id="PF00248">
    <property type="entry name" value="Aldo_ket_red"/>
    <property type="match status" value="1"/>
</dbReference>
<dbReference type="InterPro" id="IPR023210">
    <property type="entry name" value="NADP_OxRdtase_dom"/>
</dbReference>
<keyword evidence="2" id="KW-0408">Iron</keyword>
<dbReference type="AlphaFoldDB" id="A0A7C3RL73"/>
<dbReference type="PROSITE" id="PS51379">
    <property type="entry name" value="4FE4S_FER_2"/>
    <property type="match status" value="1"/>
</dbReference>
<proteinExistence type="predicted"/>
<dbReference type="SUPFAM" id="SSF51430">
    <property type="entry name" value="NAD(P)-linked oxidoreductase"/>
    <property type="match status" value="1"/>
</dbReference>
<dbReference type="InterPro" id="IPR053135">
    <property type="entry name" value="AKR2_Oxidoreductase"/>
</dbReference>
<keyword evidence="1" id="KW-0479">Metal-binding</keyword>
<evidence type="ECO:0000259" key="4">
    <source>
        <dbReference type="PROSITE" id="PS51379"/>
    </source>
</evidence>
<dbReference type="InterPro" id="IPR036812">
    <property type="entry name" value="NAD(P)_OxRdtase_dom_sf"/>
</dbReference>
<dbReference type="InterPro" id="IPR017896">
    <property type="entry name" value="4Fe4S_Fe-S-bd"/>
</dbReference>
<comment type="caution">
    <text evidence="5">The sequence shown here is derived from an EMBL/GenBank/DDBJ whole genome shotgun (WGS) entry which is preliminary data.</text>
</comment>
<dbReference type="PROSITE" id="PS00198">
    <property type="entry name" value="4FE4S_FER_1"/>
    <property type="match status" value="1"/>
</dbReference>
<dbReference type="GO" id="GO:0046872">
    <property type="term" value="F:metal ion binding"/>
    <property type="evidence" value="ECO:0007669"/>
    <property type="project" value="UniProtKB-KW"/>
</dbReference>
<dbReference type="Gene3D" id="3.20.20.100">
    <property type="entry name" value="NADP-dependent oxidoreductase domain"/>
    <property type="match status" value="1"/>
</dbReference>
<evidence type="ECO:0000256" key="1">
    <source>
        <dbReference type="ARBA" id="ARBA00022723"/>
    </source>
</evidence>
<dbReference type="EMBL" id="DTIN01000008">
    <property type="protein sequence ID" value="HFX12717.1"/>
    <property type="molecule type" value="Genomic_DNA"/>
</dbReference>
<protein>
    <submittedName>
        <fullName evidence="5">Aldo/keto reductase</fullName>
    </submittedName>
</protein>
<evidence type="ECO:0000256" key="3">
    <source>
        <dbReference type="ARBA" id="ARBA00023014"/>
    </source>
</evidence>